<dbReference type="SMART" id="SM00412">
    <property type="entry name" value="Cu_FIST"/>
    <property type="match status" value="1"/>
</dbReference>
<dbReference type="Proteomes" id="UP000178129">
    <property type="component" value="Unassembled WGS sequence"/>
</dbReference>
<dbReference type="GO" id="GO:0000981">
    <property type="term" value="F:DNA-binding transcription factor activity, RNA polymerase II-specific"/>
    <property type="evidence" value="ECO:0007669"/>
    <property type="project" value="TreeGrafter"/>
</dbReference>
<keyword evidence="6" id="KW-0804">Transcription</keyword>
<feature type="region of interest" description="Disordered" evidence="8">
    <location>
        <begin position="84"/>
        <end position="175"/>
    </location>
</feature>
<feature type="compositionally biased region" description="Polar residues" evidence="8">
    <location>
        <begin position="131"/>
        <end position="143"/>
    </location>
</feature>
<evidence type="ECO:0000256" key="7">
    <source>
        <dbReference type="ARBA" id="ARBA00023242"/>
    </source>
</evidence>
<keyword evidence="2" id="KW-0479">Metal-binding</keyword>
<dbReference type="GO" id="GO:0006879">
    <property type="term" value="P:intracellular iron ion homeostasis"/>
    <property type="evidence" value="ECO:0007669"/>
    <property type="project" value="TreeGrafter"/>
</dbReference>
<gene>
    <name evidence="10" type="ORF">RCO7_09354</name>
</gene>
<feature type="compositionally biased region" description="Basic residues" evidence="8">
    <location>
        <begin position="97"/>
        <end position="117"/>
    </location>
</feature>
<evidence type="ECO:0000259" key="9">
    <source>
        <dbReference type="PROSITE" id="PS50073"/>
    </source>
</evidence>
<evidence type="ECO:0000256" key="8">
    <source>
        <dbReference type="SAM" id="MobiDB-lite"/>
    </source>
</evidence>
<dbReference type="SMART" id="SM01090">
    <property type="entry name" value="Copper-fist"/>
    <property type="match status" value="1"/>
</dbReference>
<dbReference type="FunFam" id="3.90.430.10:FF:000001">
    <property type="entry name" value="Copper fist DNA-binding protein"/>
    <property type="match status" value="1"/>
</dbReference>
<keyword evidence="3" id="KW-0862">Zinc</keyword>
<reference evidence="11" key="1">
    <citation type="submission" date="2016-03" db="EMBL/GenBank/DDBJ databases">
        <authorList>
            <person name="Ploux O."/>
        </authorList>
    </citation>
    <scope>NUCLEOTIDE SEQUENCE [LARGE SCALE GENOMIC DNA]</scope>
    <source>
        <strain evidence="11">UK7</strain>
    </source>
</reference>
<dbReference type="Pfam" id="PF00649">
    <property type="entry name" value="Copper-fist"/>
    <property type="match status" value="1"/>
</dbReference>
<keyword evidence="11" id="KW-1185">Reference proteome</keyword>
<keyword evidence="7" id="KW-0539">Nucleus</keyword>
<organism evidence="10 11">
    <name type="scientific">Rhynchosporium graminicola</name>
    <dbReference type="NCBI Taxonomy" id="2792576"/>
    <lineage>
        <taxon>Eukaryota</taxon>
        <taxon>Fungi</taxon>
        <taxon>Dikarya</taxon>
        <taxon>Ascomycota</taxon>
        <taxon>Pezizomycotina</taxon>
        <taxon>Leotiomycetes</taxon>
        <taxon>Helotiales</taxon>
        <taxon>Ploettnerulaceae</taxon>
        <taxon>Rhynchosporium</taxon>
    </lineage>
</organism>
<dbReference type="SUPFAM" id="SSF57879">
    <property type="entry name" value="Zinc domain conserved in yeast copper-regulated transcription factors"/>
    <property type="match status" value="1"/>
</dbReference>
<evidence type="ECO:0000256" key="2">
    <source>
        <dbReference type="ARBA" id="ARBA00022723"/>
    </source>
</evidence>
<keyword evidence="4" id="KW-0186">Copper</keyword>
<dbReference type="PANTHER" id="PTHR28088:SF9">
    <property type="entry name" value="TRANSCRIPTION FACTOR GRISEA, PUTATIVE (AFU_ORTHOLOGUE AFUA_1G13190)-RELATED"/>
    <property type="match status" value="1"/>
</dbReference>
<dbReference type="GO" id="GO:0005507">
    <property type="term" value="F:copper ion binding"/>
    <property type="evidence" value="ECO:0007669"/>
    <property type="project" value="InterPro"/>
</dbReference>
<evidence type="ECO:0000256" key="4">
    <source>
        <dbReference type="ARBA" id="ARBA00023008"/>
    </source>
</evidence>
<evidence type="ECO:0000256" key="3">
    <source>
        <dbReference type="ARBA" id="ARBA00022833"/>
    </source>
</evidence>
<dbReference type="EMBL" id="FJUW01000025">
    <property type="protein sequence ID" value="CZT02730.1"/>
    <property type="molecule type" value="Genomic_DNA"/>
</dbReference>
<evidence type="ECO:0000256" key="1">
    <source>
        <dbReference type="ARBA" id="ARBA00004123"/>
    </source>
</evidence>
<comment type="caution">
    <text evidence="10">The sequence shown here is derived from an EMBL/GenBank/DDBJ whole genome shotgun (WGS) entry which is preliminary data.</text>
</comment>
<dbReference type="Gene3D" id="3.90.430.10">
    <property type="entry name" value="Copper fist DNA-binding domain"/>
    <property type="match status" value="1"/>
</dbReference>
<evidence type="ECO:0000313" key="10">
    <source>
        <dbReference type="EMBL" id="CZT02730.1"/>
    </source>
</evidence>
<accession>A0A1E1KZS5</accession>
<name>A0A1E1KZS5_9HELO</name>
<feature type="domain" description="Copper-fist" evidence="9">
    <location>
        <begin position="1"/>
        <end position="40"/>
    </location>
</feature>
<dbReference type="STRING" id="914237.A0A1E1KZS5"/>
<sequence>MPLINGCKYSCEPCIRGHRASSCAHTDRILIEVRKPGRPLETCGHNLNTCQCGRVAEVIAMNDILSDASAGTFGMENNSNFVVTTPPMPVGSYASIRRPKPRTKSQSKVTKRSKRKTFTPPASPVDEASSKLASISAVSQPEQPQDEILTDSTRKERLDPLSPPGQSDVNSQPMQYILPNPHQYQLLGSGQGAYMNYPSGPGESKMRTWDGVQIHSRSRTPTPRNTDRNMSWQHRNLLGGRCGSKLLVFELKQLNNGPSTMRDRSVPSASL</sequence>
<dbReference type="GO" id="GO:0000978">
    <property type="term" value="F:RNA polymerase II cis-regulatory region sequence-specific DNA binding"/>
    <property type="evidence" value="ECO:0007669"/>
    <property type="project" value="TreeGrafter"/>
</dbReference>
<dbReference type="InterPro" id="IPR051763">
    <property type="entry name" value="Copper_Homeo_Regul"/>
</dbReference>
<dbReference type="GO" id="GO:0045944">
    <property type="term" value="P:positive regulation of transcription by RNA polymerase II"/>
    <property type="evidence" value="ECO:0007669"/>
    <property type="project" value="TreeGrafter"/>
</dbReference>
<dbReference type="PANTHER" id="PTHR28088">
    <property type="entry name" value="TRANSCRIPTIONAL ACTIVATOR HAA1-RELATED"/>
    <property type="match status" value="1"/>
</dbReference>
<keyword evidence="5" id="KW-0805">Transcription regulation</keyword>
<protein>
    <recommendedName>
        <fullName evidence="9">Copper-fist domain-containing protein</fullName>
    </recommendedName>
</protein>
<dbReference type="GO" id="GO:0006878">
    <property type="term" value="P:intracellular copper ion homeostasis"/>
    <property type="evidence" value="ECO:0007669"/>
    <property type="project" value="TreeGrafter"/>
</dbReference>
<dbReference type="AlphaFoldDB" id="A0A1E1KZS5"/>
<dbReference type="InterPro" id="IPR036395">
    <property type="entry name" value="Cu_fist_DNA-bd_dom_sf"/>
</dbReference>
<evidence type="ECO:0000313" key="11">
    <source>
        <dbReference type="Proteomes" id="UP000178129"/>
    </source>
</evidence>
<dbReference type="InParanoid" id="A0A1E1KZS5"/>
<evidence type="ECO:0000256" key="5">
    <source>
        <dbReference type="ARBA" id="ARBA00023015"/>
    </source>
</evidence>
<dbReference type="GO" id="GO:0005634">
    <property type="term" value="C:nucleus"/>
    <property type="evidence" value="ECO:0007669"/>
    <property type="project" value="UniProtKB-SubCell"/>
</dbReference>
<dbReference type="InterPro" id="IPR001083">
    <property type="entry name" value="Cu_fist_DNA-bd_dom"/>
</dbReference>
<feature type="compositionally biased region" description="Polar residues" evidence="8">
    <location>
        <begin position="164"/>
        <end position="174"/>
    </location>
</feature>
<evidence type="ECO:0000256" key="6">
    <source>
        <dbReference type="ARBA" id="ARBA00023163"/>
    </source>
</evidence>
<comment type="subcellular location">
    <subcellularLocation>
        <location evidence="1">Nucleus</location>
    </subcellularLocation>
</comment>
<dbReference type="PROSITE" id="PS50073">
    <property type="entry name" value="COPPER_FIST_2"/>
    <property type="match status" value="1"/>
</dbReference>
<proteinExistence type="predicted"/>
<dbReference type="PRINTS" id="PR00617">
    <property type="entry name" value="COPPERFIST"/>
</dbReference>